<name>A0A8X6NUP9_NEPPI</name>
<evidence type="ECO:0000313" key="1">
    <source>
        <dbReference type="EMBL" id="GFT34146.1"/>
    </source>
</evidence>
<accession>A0A8X6NUP9</accession>
<sequence>MQLYKLTFAFSLFQLFFKGYIRNDHLHNSAIHQAEPTCMVSYVGSHLRLSFTQTCEGELNQIQSCRDPPSTRNTNNDKAAAVTDRFFEKNPNSISFVPSTSKSSSSVPNHRCATELLVDEIKTLRKEVADIRRSCSRPKNTRNGRA</sequence>
<organism evidence="1 2">
    <name type="scientific">Nephila pilipes</name>
    <name type="common">Giant wood spider</name>
    <name type="synonym">Nephila maculata</name>
    <dbReference type="NCBI Taxonomy" id="299642"/>
    <lineage>
        <taxon>Eukaryota</taxon>
        <taxon>Metazoa</taxon>
        <taxon>Ecdysozoa</taxon>
        <taxon>Arthropoda</taxon>
        <taxon>Chelicerata</taxon>
        <taxon>Arachnida</taxon>
        <taxon>Araneae</taxon>
        <taxon>Araneomorphae</taxon>
        <taxon>Entelegynae</taxon>
        <taxon>Araneoidea</taxon>
        <taxon>Nephilidae</taxon>
        <taxon>Nephila</taxon>
    </lineage>
</organism>
<dbReference type="Proteomes" id="UP000887013">
    <property type="component" value="Unassembled WGS sequence"/>
</dbReference>
<reference evidence="1" key="1">
    <citation type="submission" date="2020-08" db="EMBL/GenBank/DDBJ databases">
        <title>Multicomponent nature underlies the extraordinary mechanical properties of spider dragline silk.</title>
        <authorList>
            <person name="Kono N."/>
            <person name="Nakamura H."/>
            <person name="Mori M."/>
            <person name="Yoshida Y."/>
            <person name="Ohtoshi R."/>
            <person name="Malay A.D."/>
            <person name="Moran D.A.P."/>
            <person name="Tomita M."/>
            <person name="Numata K."/>
            <person name="Arakawa K."/>
        </authorList>
    </citation>
    <scope>NUCLEOTIDE SEQUENCE</scope>
</reference>
<dbReference type="AlphaFoldDB" id="A0A8X6NUP9"/>
<proteinExistence type="predicted"/>
<dbReference type="EMBL" id="BMAW01062029">
    <property type="protein sequence ID" value="GFT34146.1"/>
    <property type="molecule type" value="Genomic_DNA"/>
</dbReference>
<gene>
    <name evidence="1" type="ORF">NPIL_549061</name>
</gene>
<keyword evidence="2" id="KW-1185">Reference proteome</keyword>
<protein>
    <submittedName>
        <fullName evidence="1">Uncharacterized protein</fullName>
    </submittedName>
</protein>
<evidence type="ECO:0000313" key="2">
    <source>
        <dbReference type="Proteomes" id="UP000887013"/>
    </source>
</evidence>
<comment type="caution">
    <text evidence="1">The sequence shown here is derived from an EMBL/GenBank/DDBJ whole genome shotgun (WGS) entry which is preliminary data.</text>
</comment>